<dbReference type="Pfam" id="PF13545">
    <property type="entry name" value="HTH_Crp_2"/>
    <property type="match status" value="1"/>
</dbReference>
<dbReference type="GO" id="GO:0005829">
    <property type="term" value="C:cytosol"/>
    <property type="evidence" value="ECO:0007669"/>
    <property type="project" value="TreeGrafter"/>
</dbReference>
<evidence type="ECO:0000313" key="6">
    <source>
        <dbReference type="Proteomes" id="UP000546200"/>
    </source>
</evidence>
<evidence type="ECO:0000256" key="2">
    <source>
        <dbReference type="ARBA" id="ARBA00023125"/>
    </source>
</evidence>
<reference evidence="5 6" key="1">
    <citation type="submission" date="2020-08" db="EMBL/GenBank/DDBJ databases">
        <title>Genomic Encyclopedia of Type Strains, Phase IV (KMG-IV): sequencing the most valuable type-strain genomes for metagenomic binning, comparative biology and taxonomic classification.</title>
        <authorList>
            <person name="Goeker M."/>
        </authorList>
    </citation>
    <scope>NUCLEOTIDE SEQUENCE [LARGE SCALE GENOMIC DNA]</scope>
    <source>
        <strain evidence="5 6">DSM 100044</strain>
    </source>
</reference>
<keyword evidence="3" id="KW-0804">Transcription</keyword>
<dbReference type="InterPro" id="IPR036390">
    <property type="entry name" value="WH_DNA-bd_sf"/>
</dbReference>
<dbReference type="GO" id="GO:0003677">
    <property type="term" value="F:DNA binding"/>
    <property type="evidence" value="ECO:0007669"/>
    <property type="project" value="UniProtKB-KW"/>
</dbReference>
<feature type="domain" description="HTH crp-type" evidence="4">
    <location>
        <begin position="145"/>
        <end position="219"/>
    </location>
</feature>
<sequence length="240" mass="26641">MVNRFVEKMSGLADLTASDVAALEAATAKSHRYAARKDLIREGDETGPMFVVLEGWLCRYKILPNGTRQIMAFLMPGDACDLNIKLLAEMDHSIQALTPAHVARVARADMQAMMDKHPNIARAMYTAQLVDEGIMRAWIVSMGRRTSTERVAHLICELYLRARSIGLTHDDEFALPLSQLVLADALGMTSVHINRVLKVLRLTGAMGLSRGSVTIMDPAKLVNIAGFDENYLHRRLRPTN</sequence>
<name>A0A7W9BGV3_9SPHN</name>
<proteinExistence type="predicted"/>
<evidence type="ECO:0000259" key="4">
    <source>
        <dbReference type="PROSITE" id="PS51063"/>
    </source>
</evidence>
<accession>A0A7W9BGV3</accession>
<dbReference type="RefSeq" id="WP_184060723.1">
    <property type="nucleotide sequence ID" value="NZ_JACIJK010000020.1"/>
</dbReference>
<dbReference type="InterPro" id="IPR036388">
    <property type="entry name" value="WH-like_DNA-bd_sf"/>
</dbReference>
<dbReference type="SUPFAM" id="SSF51206">
    <property type="entry name" value="cAMP-binding domain-like"/>
    <property type="match status" value="1"/>
</dbReference>
<organism evidence="5 6">
    <name type="scientific">Sphingomonas aerophila</name>
    <dbReference type="NCBI Taxonomy" id="1344948"/>
    <lineage>
        <taxon>Bacteria</taxon>
        <taxon>Pseudomonadati</taxon>
        <taxon>Pseudomonadota</taxon>
        <taxon>Alphaproteobacteria</taxon>
        <taxon>Sphingomonadales</taxon>
        <taxon>Sphingomonadaceae</taxon>
        <taxon>Sphingomonas</taxon>
    </lineage>
</organism>
<dbReference type="InterPro" id="IPR000595">
    <property type="entry name" value="cNMP-bd_dom"/>
</dbReference>
<evidence type="ECO:0000256" key="3">
    <source>
        <dbReference type="ARBA" id="ARBA00023163"/>
    </source>
</evidence>
<protein>
    <submittedName>
        <fullName evidence="5">CRP-like cAMP-binding protein</fullName>
    </submittedName>
</protein>
<keyword evidence="1" id="KW-0805">Transcription regulation</keyword>
<dbReference type="SMART" id="SM00100">
    <property type="entry name" value="cNMP"/>
    <property type="match status" value="1"/>
</dbReference>
<keyword evidence="2" id="KW-0238">DNA-binding</keyword>
<dbReference type="EMBL" id="JACIJK010000020">
    <property type="protein sequence ID" value="MBB5716994.1"/>
    <property type="molecule type" value="Genomic_DNA"/>
</dbReference>
<dbReference type="SUPFAM" id="SSF46785">
    <property type="entry name" value="Winged helix' DNA-binding domain"/>
    <property type="match status" value="1"/>
</dbReference>
<gene>
    <name evidence="5" type="ORF">FHS94_003867</name>
</gene>
<evidence type="ECO:0000313" key="5">
    <source>
        <dbReference type="EMBL" id="MBB5716994.1"/>
    </source>
</evidence>
<dbReference type="PANTHER" id="PTHR24567">
    <property type="entry name" value="CRP FAMILY TRANSCRIPTIONAL REGULATORY PROTEIN"/>
    <property type="match status" value="1"/>
</dbReference>
<dbReference type="PROSITE" id="PS51063">
    <property type="entry name" value="HTH_CRP_2"/>
    <property type="match status" value="1"/>
</dbReference>
<evidence type="ECO:0000256" key="1">
    <source>
        <dbReference type="ARBA" id="ARBA00023015"/>
    </source>
</evidence>
<dbReference type="AlphaFoldDB" id="A0A7W9BGV3"/>
<dbReference type="Pfam" id="PF00027">
    <property type="entry name" value="cNMP_binding"/>
    <property type="match status" value="1"/>
</dbReference>
<dbReference type="Proteomes" id="UP000546200">
    <property type="component" value="Unassembled WGS sequence"/>
</dbReference>
<dbReference type="InterPro" id="IPR018490">
    <property type="entry name" value="cNMP-bd_dom_sf"/>
</dbReference>
<dbReference type="GO" id="GO:0003700">
    <property type="term" value="F:DNA-binding transcription factor activity"/>
    <property type="evidence" value="ECO:0007669"/>
    <property type="project" value="TreeGrafter"/>
</dbReference>
<dbReference type="InterPro" id="IPR012318">
    <property type="entry name" value="HTH_CRP"/>
</dbReference>
<dbReference type="Gene3D" id="1.10.10.10">
    <property type="entry name" value="Winged helix-like DNA-binding domain superfamily/Winged helix DNA-binding domain"/>
    <property type="match status" value="1"/>
</dbReference>
<dbReference type="Gene3D" id="2.60.120.10">
    <property type="entry name" value="Jelly Rolls"/>
    <property type="match status" value="1"/>
</dbReference>
<dbReference type="InterPro" id="IPR050397">
    <property type="entry name" value="Env_Response_Regulators"/>
</dbReference>
<comment type="caution">
    <text evidence="5">The sequence shown here is derived from an EMBL/GenBank/DDBJ whole genome shotgun (WGS) entry which is preliminary data.</text>
</comment>
<dbReference type="CDD" id="cd00038">
    <property type="entry name" value="CAP_ED"/>
    <property type="match status" value="1"/>
</dbReference>
<dbReference type="InterPro" id="IPR014710">
    <property type="entry name" value="RmlC-like_jellyroll"/>
</dbReference>
<keyword evidence="6" id="KW-1185">Reference proteome</keyword>
<dbReference type="PANTHER" id="PTHR24567:SF68">
    <property type="entry name" value="DNA-BINDING TRANSCRIPTIONAL DUAL REGULATOR CRP"/>
    <property type="match status" value="1"/>
</dbReference>